<dbReference type="EMBL" id="JAIWYP010000010">
    <property type="protein sequence ID" value="KAH3750163.1"/>
    <property type="molecule type" value="Genomic_DNA"/>
</dbReference>
<evidence type="ECO:0000313" key="3">
    <source>
        <dbReference type="Proteomes" id="UP000828390"/>
    </source>
</evidence>
<feature type="compositionally biased region" description="Basic and acidic residues" evidence="1">
    <location>
        <begin position="51"/>
        <end position="60"/>
    </location>
</feature>
<evidence type="ECO:0000256" key="1">
    <source>
        <dbReference type="SAM" id="MobiDB-lite"/>
    </source>
</evidence>
<gene>
    <name evidence="2" type="ORF">DPMN_184682</name>
</gene>
<dbReference type="AlphaFoldDB" id="A0A9D4DJK7"/>
<keyword evidence="3" id="KW-1185">Reference proteome</keyword>
<name>A0A9D4DJK7_DREPO</name>
<sequence length="68" mass="7337">MAEIQPSPRGNGGSKGKGTNDPIRFLPVLPSKRTKPTWEQNPPSFVLSGKIPEDDGKDHIDLIGELTA</sequence>
<evidence type="ECO:0000313" key="2">
    <source>
        <dbReference type="EMBL" id="KAH3750163.1"/>
    </source>
</evidence>
<organism evidence="2 3">
    <name type="scientific">Dreissena polymorpha</name>
    <name type="common">Zebra mussel</name>
    <name type="synonym">Mytilus polymorpha</name>
    <dbReference type="NCBI Taxonomy" id="45954"/>
    <lineage>
        <taxon>Eukaryota</taxon>
        <taxon>Metazoa</taxon>
        <taxon>Spiralia</taxon>
        <taxon>Lophotrochozoa</taxon>
        <taxon>Mollusca</taxon>
        <taxon>Bivalvia</taxon>
        <taxon>Autobranchia</taxon>
        <taxon>Heteroconchia</taxon>
        <taxon>Euheterodonta</taxon>
        <taxon>Imparidentia</taxon>
        <taxon>Neoheterodontei</taxon>
        <taxon>Myida</taxon>
        <taxon>Dreissenoidea</taxon>
        <taxon>Dreissenidae</taxon>
        <taxon>Dreissena</taxon>
    </lineage>
</organism>
<proteinExistence type="predicted"/>
<comment type="caution">
    <text evidence="2">The sequence shown here is derived from an EMBL/GenBank/DDBJ whole genome shotgun (WGS) entry which is preliminary data.</text>
</comment>
<dbReference type="Proteomes" id="UP000828390">
    <property type="component" value="Unassembled WGS sequence"/>
</dbReference>
<reference evidence="2" key="2">
    <citation type="submission" date="2020-11" db="EMBL/GenBank/DDBJ databases">
        <authorList>
            <person name="McCartney M.A."/>
            <person name="Auch B."/>
            <person name="Kono T."/>
            <person name="Mallez S."/>
            <person name="Becker A."/>
            <person name="Gohl D.M."/>
            <person name="Silverstein K.A.T."/>
            <person name="Koren S."/>
            <person name="Bechman K.B."/>
            <person name="Herman A."/>
            <person name="Abrahante J.E."/>
            <person name="Garbe J."/>
        </authorList>
    </citation>
    <scope>NUCLEOTIDE SEQUENCE</scope>
    <source>
        <strain evidence="2">Duluth1</strain>
        <tissue evidence="2">Whole animal</tissue>
    </source>
</reference>
<reference evidence="2" key="1">
    <citation type="journal article" date="2019" name="bioRxiv">
        <title>The Genome of the Zebra Mussel, Dreissena polymorpha: A Resource for Invasive Species Research.</title>
        <authorList>
            <person name="McCartney M.A."/>
            <person name="Auch B."/>
            <person name="Kono T."/>
            <person name="Mallez S."/>
            <person name="Zhang Y."/>
            <person name="Obille A."/>
            <person name="Becker A."/>
            <person name="Abrahante J.E."/>
            <person name="Garbe J."/>
            <person name="Badalamenti J.P."/>
            <person name="Herman A."/>
            <person name="Mangelson H."/>
            <person name="Liachko I."/>
            <person name="Sullivan S."/>
            <person name="Sone E.D."/>
            <person name="Koren S."/>
            <person name="Silverstein K.A.T."/>
            <person name="Beckman K.B."/>
            <person name="Gohl D.M."/>
        </authorList>
    </citation>
    <scope>NUCLEOTIDE SEQUENCE</scope>
    <source>
        <strain evidence="2">Duluth1</strain>
        <tissue evidence="2">Whole animal</tissue>
    </source>
</reference>
<protein>
    <submittedName>
        <fullName evidence="2">Uncharacterized protein</fullName>
    </submittedName>
</protein>
<accession>A0A9D4DJK7</accession>
<feature type="region of interest" description="Disordered" evidence="1">
    <location>
        <begin position="1"/>
        <end position="60"/>
    </location>
</feature>
<feature type="non-terminal residue" evidence="2">
    <location>
        <position position="1"/>
    </location>
</feature>